<feature type="transmembrane region" description="Helical" evidence="1">
    <location>
        <begin position="60"/>
        <end position="86"/>
    </location>
</feature>
<feature type="transmembrane region" description="Helical" evidence="1">
    <location>
        <begin position="20"/>
        <end position="39"/>
    </location>
</feature>
<organism evidence="2 3">
    <name type="scientific">Pseudaquabacterium inlustre</name>
    <dbReference type="NCBI Taxonomy" id="2984192"/>
    <lineage>
        <taxon>Bacteria</taxon>
        <taxon>Pseudomonadati</taxon>
        <taxon>Pseudomonadota</taxon>
        <taxon>Betaproteobacteria</taxon>
        <taxon>Burkholderiales</taxon>
        <taxon>Sphaerotilaceae</taxon>
        <taxon>Pseudaquabacterium</taxon>
    </lineage>
</organism>
<reference evidence="2 3" key="1">
    <citation type="submission" date="2024-04" db="EMBL/GenBank/DDBJ databases">
        <title>Novel species of the genus Ideonella isolated from streams.</title>
        <authorList>
            <person name="Lu H."/>
        </authorList>
    </citation>
    <scope>NUCLEOTIDE SEQUENCE [LARGE SCALE GENOMIC DNA]</scope>
    <source>
        <strain evidence="2 3">DXS22W</strain>
    </source>
</reference>
<dbReference type="Pfam" id="PF02405">
    <property type="entry name" value="MlaE"/>
    <property type="match status" value="1"/>
</dbReference>
<protein>
    <submittedName>
        <fullName evidence="2">ABC transporter permease</fullName>
    </submittedName>
</protein>
<gene>
    <name evidence="2" type="ORF">AACH10_11775</name>
</gene>
<evidence type="ECO:0000256" key="1">
    <source>
        <dbReference type="SAM" id="Phobius"/>
    </source>
</evidence>
<dbReference type="Proteomes" id="UP001365405">
    <property type="component" value="Unassembled WGS sequence"/>
</dbReference>
<feature type="transmembrane region" description="Helical" evidence="1">
    <location>
        <begin position="151"/>
        <end position="179"/>
    </location>
</feature>
<keyword evidence="3" id="KW-1185">Reference proteome</keyword>
<keyword evidence="1" id="KW-1133">Transmembrane helix</keyword>
<dbReference type="EMBL" id="JBBUTH010000007">
    <property type="protein sequence ID" value="MEK8050917.1"/>
    <property type="molecule type" value="Genomic_DNA"/>
</dbReference>
<dbReference type="RefSeq" id="WP_341410612.1">
    <property type="nucleotide sequence ID" value="NZ_JBBUTH010000007.1"/>
</dbReference>
<accession>A0ABU9CK41</accession>
<feature type="transmembrane region" description="Helical" evidence="1">
    <location>
        <begin position="245"/>
        <end position="264"/>
    </location>
</feature>
<feature type="transmembrane region" description="Helical" evidence="1">
    <location>
        <begin position="199"/>
        <end position="224"/>
    </location>
</feature>
<dbReference type="InterPro" id="IPR030802">
    <property type="entry name" value="Permease_MalE"/>
</dbReference>
<evidence type="ECO:0000313" key="2">
    <source>
        <dbReference type="EMBL" id="MEK8050917.1"/>
    </source>
</evidence>
<comment type="caution">
    <text evidence="2">The sequence shown here is derived from an EMBL/GenBank/DDBJ whole genome shotgun (WGS) entry which is preliminary data.</text>
</comment>
<proteinExistence type="predicted"/>
<keyword evidence="1" id="KW-0472">Membrane</keyword>
<keyword evidence="1" id="KW-0812">Transmembrane</keyword>
<evidence type="ECO:0000313" key="3">
    <source>
        <dbReference type="Proteomes" id="UP001365405"/>
    </source>
</evidence>
<name>A0ABU9CK41_9BURK</name>
<feature type="transmembrane region" description="Helical" evidence="1">
    <location>
        <begin position="106"/>
        <end position="130"/>
    </location>
</feature>
<sequence>MAPPAALPRFQPLHAARRWLATWWQIVHLGALVGALLLTPSTYAPARRPLLARHLVGAALPLLGWFGVVSTLLSLVIARIVLVTAASYGLSQYALGMVVRVLVLELIPLAAALFVAVRVSVPAAAQLAALREGGALEALRRRGGSVLHDEVLPRAAAALFCMVLLAAFSSLVSLLLAYLLAHGFTPWGLARFTRQVGQVFTPAVSLIFLLKTLGFGAAVAVIPLGSGLHDRAGRSSPLPLELQGLVRLFAAILLIEVLSLMGNYA</sequence>